<sequence length="87" mass="9783">MYSRTDTITNYFLCLVGHLCMVFTVLFNQEGILESAIIGDADISEESRIGLTVCLTLTIILILLEFSIMCIKITPITQESSSLKNYR</sequence>
<name>A0A9P1I4K4_9PELO</name>
<comment type="caution">
    <text evidence="2">The sequence shown here is derived from an EMBL/GenBank/DDBJ whole genome shotgun (WGS) entry which is preliminary data.</text>
</comment>
<keyword evidence="1" id="KW-0812">Transmembrane</keyword>
<keyword evidence="1" id="KW-0472">Membrane</keyword>
<dbReference type="Proteomes" id="UP001152747">
    <property type="component" value="Unassembled WGS sequence"/>
</dbReference>
<proteinExistence type="predicted"/>
<dbReference type="AlphaFoldDB" id="A0A9P1I4K4"/>
<protein>
    <submittedName>
        <fullName evidence="2">Uncharacterized protein</fullName>
    </submittedName>
</protein>
<dbReference type="InterPro" id="IPR029248">
    <property type="entry name" value="TMEM107"/>
</dbReference>
<feature type="transmembrane region" description="Helical" evidence="1">
    <location>
        <begin position="12"/>
        <end position="29"/>
    </location>
</feature>
<gene>
    <name evidence="2" type="ORF">CAMP_LOCUS562</name>
</gene>
<organism evidence="2 3">
    <name type="scientific">Caenorhabditis angaria</name>
    <dbReference type="NCBI Taxonomy" id="860376"/>
    <lineage>
        <taxon>Eukaryota</taxon>
        <taxon>Metazoa</taxon>
        <taxon>Ecdysozoa</taxon>
        <taxon>Nematoda</taxon>
        <taxon>Chromadorea</taxon>
        <taxon>Rhabditida</taxon>
        <taxon>Rhabditina</taxon>
        <taxon>Rhabditomorpha</taxon>
        <taxon>Rhabditoidea</taxon>
        <taxon>Rhabditidae</taxon>
        <taxon>Peloderinae</taxon>
        <taxon>Caenorhabditis</taxon>
    </lineage>
</organism>
<evidence type="ECO:0000256" key="1">
    <source>
        <dbReference type="SAM" id="Phobius"/>
    </source>
</evidence>
<dbReference type="Pfam" id="PF14995">
    <property type="entry name" value="TMEM107"/>
    <property type="match status" value="1"/>
</dbReference>
<feature type="transmembrane region" description="Helical" evidence="1">
    <location>
        <begin position="49"/>
        <end position="71"/>
    </location>
</feature>
<accession>A0A9P1I4K4</accession>
<keyword evidence="1" id="KW-1133">Transmembrane helix</keyword>
<reference evidence="2" key="1">
    <citation type="submission" date="2022-11" db="EMBL/GenBank/DDBJ databases">
        <authorList>
            <person name="Kikuchi T."/>
        </authorList>
    </citation>
    <scope>NUCLEOTIDE SEQUENCE</scope>
    <source>
        <strain evidence="2">PS1010</strain>
    </source>
</reference>
<dbReference type="EMBL" id="CANHGI010000001">
    <property type="protein sequence ID" value="CAI5437925.1"/>
    <property type="molecule type" value="Genomic_DNA"/>
</dbReference>
<dbReference type="OrthoDB" id="5857805at2759"/>
<evidence type="ECO:0000313" key="3">
    <source>
        <dbReference type="Proteomes" id="UP001152747"/>
    </source>
</evidence>
<keyword evidence="3" id="KW-1185">Reference proteome</keyword>
<evidence type="ECO:0000313" key="2">
    <source>
        <dbReference type="EMBL" id="CAI5437925.1"/>
    </source>
</evidence>